<accession>A0ABY0IEE4</accession>
<protein>
    <submittedName>
        <fullName evidence="3">Nif3-like dinuclear metal center hexameric protein</fullName>
    </submittedName>
</protein>
<gene>
    <name evidence="3" type="ORF">DAY19_13520</name>
</gene>
<dbReference type="EMBL" id="QDKL01000003">
    <property type="protein sequence ID" value="RZF20997.1"/>
    <property type="molecule type" value="Genomic_DNA"/>
</dbReference>
<reference evidence="4" key="1">
    <citation type="journal article" date="2019" name="Int. J. Syst. Evol. Microbiol.">
        <title>Halobacteriovorax valvorus sp. nov., a novel prokaryotic predator isolated from coastal seawater of China.</title>
        <authorList>
            <person name="Chen M.-X."/>
        </authorList>
    </citation>
    <scope>NUCLEOTIDE SEQUENCE [LARGE SCALE GENOMIC DNA]</scope>
    <source>
        <strain evidence="4">BL9</strain>
    </source>
</reference>
<organism evidence="3 4">
    <name type="scientific">Halobacteriovorax vibrionivorans</name>
    <dbReference type="NCBI Taxonomy" id="2152716"/>
    <lineage>
        <taxon>Bacteria</taxon>
        <taxon>Pseudomonadati</taxon>
        <taxon>Bdellovibrionota</taxon>
        <taxon>Bacteriovoracia</taxon>
        <taxon>Bacteriovoracales</taxon>
        <taxon>Halobacteriovoraceae</taxon>
        <taxon>Halobacteriovorax</taxon>
    </lineage>
</organism>
<name>A0ABY0IEE4_9BACT</name>
<sequence>MAKVSARELAKFLNNHLNIYDYQDYGPNGLQIEGSSEISKIAFAVSAQRDSIEKAVEMGANAMIVHHGLFWKFHGVRTVTGSFAKRVKPLIKNDINLFGYHLPLDAHLEDGNAAGIAKRLGLKDLAPYGDHKGMPTGLQGRFERPLSPSELKDLLKNILNHDIIHSEPNDEKISSMGIITGGANSDWRYCVREGLDAYLTGEMSEHDWHESREEGIHFFAGGHNATERFGVLALKDLIEEKYGIECVFIDSPNPA</sequence>
<evidence type="ECO:0000256" key="2">
    <source>
        <dbReference type="ARBA" id="ARBA00022723"/>
    </source>
</evidence>
<dbReference type="Proteomes" id="UP000443582">
    <property type="component" value="Unassembled WGS sequence"/>
</dbReference>
<keyword evidence="4" id="KW-1185">Reference proteome</keyword>
<evidence type="ECO:0000256" key="1">
    <source>
        <dbReference type="ARBA" id="ARBA00006964"/>
    </source>
</evidence>
<dbReference type="NCBIfam" id="TIGR00486">
    <property type="entry name" value="YbgI_SA1388"/>
    <property type="match status" value="1"/>
</dbReference>
<dbReference type="Pfam" id="PF01784">
    <property type="entry name" value="DUF34_NIF3"/>
    <property type="match status" value="1"/>
</dbReference>
<dbReference type="InterPro" id="IPR036069">
    <property type="entry name" value="DUF34/NIF3_sf"/>
</dbReference>
<dbReference type="RefSeq" id="WP_115363361.1">
    <property type="nucleotide sequence ID" value="NZ_QDKL01000003.1"/>
</dbReference>
<dbReference type="PANTHER" id="PTHR13799">
    <property type="entry name" value="NGG1 INTERACTING FACTOR 3"/>
    <property type="match status" value="1"/>
</dbReference>
<dbReference type="SUPFAM" id="SSF102705">
    <property type="entry name" value="NIF3 (NGG1p interacting factor 3)-like"/>
    <property type="match status" value="1"/>
</dbReference>
<proteinExistence type="inferred from homology"/>
<evidence type="ECO:0000313" key="4">
    <source>
        <dbReference type="Proteomes" id="UP000443582"/>
    </source>
</evidence>
<evidence type="ECO:0000313" key="3">
    <source>
        <dbReference type="EMBL" id="RZF20997.1"/>
    </source>
</evidence>
<comment type="similarity">
    <text evidence="1">Belongs to the GTP cyclohydrolase I type 2/NIF3 family.</text>
</comment>
<dbReference type="InterPro" id="IPR002678">
    <property type="entry name" value="DUF34/NIF3"/>
</dbReference>
<comment type="caution">
    <text evidence="3">The sequence shown here is derived from an EMBL/GenBank/DDBJ whole genome shotgun (WGS) entry which is preliminary data.</text>
</comment>
<dbReference type="PANTHER" id="PTHR13799:SF14">
    <property type="entry name" value="GTP CYCLOHYDROLASE 1 TYPE 2 HOMOLOG"/>
    <property type="match status" value="1"/>
</dbReference>
<dbReference type="Gene3D" id="3.40.1390.30">
    <property type="entry name" value="NIF3 (NGG1p interacting factor 3)-like"/>
    <property type="match status" value="2"/>
</dbReference>
<keyword evidence="2" id="KW-0479">Metal-binding</keyword>